<evidence type="ECO:0000313" key="3">
    <source>
        <dbReference type="EMBL" id="XBP68927.1"/>
    </source>
</evidence>
<reference evidence="3" key="1">
    <citation type="submission" date="2024-05" db="EMBL/GenBank/DDBJ databases">
        <authorList>
            <person name="Bunk B."/>
            <person name="Swiderski J."/>
            <person name="Sproer C."/>
            <person name="Thiel V."/>
        </authorList>
    </citation>
    <scope>NUCLEOTIDE SEQUENCE</scope>
    <source>
        <strain evidence="3">DSM 17735</strain>
    </source>
</reference>
<evidence type="ECO:0000256" key="1">
    <source>
        <dbReference type="SAM" id="SignalP"/>
    </source>
</evidence>
<dbReference type="EMBL" id="CP157675">
    <property type="protein sequence ID" value="XBP68927.1"/>
    <property type="molecule type" value="Genomic_DNA"/>
</dbReference>
<gene>
    <name evidence="3" type="ORF">ABLV49_13575</name>
</gene>
<protein>
    <submittedName>
        <fullName evidence="3">DUF4399 domain-containing protein</fullName>
    </submittedName>
</protein>
<feature type="domain" description="DUF4399" evidence="2">
    <location>
        <begin position="186"/>
        <end position="265"/>
    </location>
</feature>
<dbReference type="AlphaFoldDB" id="A0AAU7LMR7"/>
<keyword evidence="1" id="KW-0732">Signal</keyword>
<dbReference type="InterPro" id="IPR025512">
    <property type="entry name" value="DUF4399"/>
</dbReference>
<evidence type="ECO:0000259" key="2">
    <source>
        <dbReference type="Pfam" id="PF14347"/>
    </source>
</evidence>
<sequence length="268" mass="29134">MALKHTLAAGLAALCPLICLAQAGPAPAQALYTWQAAPSRSTAEAYFTNLQNGAKIETPFRLAFGLSSGWGLAPISVPQGGKSGHHHLLINRDLPLDFKKALPFDDQYMHFGKGQMETVLMLEPGTYTLRLLLADDKHLPHFVYSKPLKITVTRKNKDIDPLTLVSKGISLPNIAPDARLKPPFSVQFQASGLNVAHVSQQQKDTGHFRLTVTPKNGGKPVEMDFPNGQTETRLAPPAGAYVLKLDFMDNTNMGKTLTDSVSTPVRVE</sequence>
<feature type="chain" id="PRO_5043997592" evidence="1">
    <location>
        <begin position="24"/>
        <end position="268"/>
    </location>
</feature>
<feature type="signal peptide" evidence="1">
    <location>
        <begin position="1"/>
        <end position="23"/>
    </location>
</feature>
<dbReference type="Pfam" id="PF14347">
    <property type="entry name" value="DUF4399"/>
    <property type="match status" value="2"/>
</dbReference>
<organism evidence="3">
    <name type="scientific">Polaromonas hydrogenivorans</name>
    <dbReference type="NCBI Taxonomy" id="335476"/>
    <lineage>
        <taxon>Bacteria</taxon>
        <taxon>Pseudomonadati</taxon>
        <taxon>Pseudomonadota</taxon>
        <taxon>Betaproteobacteria</taxon>
        <taxon>Burkholderiales</taxon>
        <taxon>Comamonadaceae</taxon>
        <taxon>Polaromonas</taxon>
    </lineage>
</organism>
<accession>A0AAU7LMR7</accession>
<proteinExistence type="predicted"/>
<feature type="domain" description="DUF4399" evidence="2">
    <location>
        <begin position="64"/>
        <end position="153"/>
    </location>
</feature>
<dbReference type="RefSeq" id="WP_349277148.1">
    <property type="nucleotide sequence ID" value="NZ_CBCSCU010000014.1"/>
</dbReference>
<name>A0AAU7LMR7_9BURK</name>